<evidence type="ECO:0000259" key="5">
    <source>
        <dbReference type="SMART" id="SM00856"/>
    </source>
</evidence>
<gene>
    <name evidence="6" type="ORF">STAS_10008</name>
</gene>
<dbReference type="Proteomes" id="UP000325081">
    <property type="component" value="Unassembled WGS sequence"/>
</dbReference>
<reference evidence="7" key="1">
    <citation type="journal article" date="2019" name="Curr. Biol.">
        <title>Genome Sequence of Striga asiatica Provides Insight into the Evolution of Plant Parasitism.</title>
        <authorList>
            <person name="Yoshida S."/>
            <person name="Kim S."/>
            <person name="Wafula E.K."/>
            <person name="Tanskanen J."/>
            <person name="Kim Y.M."/>
            <person name="Honaas L."/>
            <person name="Yang Z."/>
            <person name="Spallek T."/>
            <person name="Conn C.E."/>
            <person name="Ichihashi Y."/>
            <person name="Cheong K."/>
            <person name="Cui S."/>
            <person name="Der J.P."/>
            <person name="Gundlach H."/>
            <person name="Jiao Y."/>
            <person name="Hori C."/>
            <person name="Ishida J.K."/>
            <person name="Kasahara H."/>
            <person name="Kiba T."/>
            <person name="Kim M.S."/>
            <person name="Koo N."/>
            <person name="Laohavisit A."/>
            <person name="Lee Y.H."/>
            <person name="Lumba S."/>
            <person name="McCourt P."/>
            <person name="Mortimer J.C."/>
            <person name="Mutuku J.M."/>
            <person name="Nomura T."/>
            <person name="Sasaki-Sekimoto Y."/>
            <person name="Seto Y."/>
            <person name="Wang Y."/>
            <person name="Wakatake T."/>
            <person name="Sakakibara H."/>
            <person name="Demura T."/>
            <person name="Yamaguchi S."/>
            <person name="Yoneyama K."/>
            <person name="Manabe R.I."/>
            <person name="Nelson D.C."/>
            <person name="Schulman A.H."/>
            <person name="Timko M.P."/>
            <person name="dePamphilis C.W."/>
            <person name="Choi D."/>
            <person name="Shirasu K."/>
        </authorList>
    </citation>
    <scope>NUCLEOTIDE SEQUENCE [LARGE SCALE GENOMIC DNA]</scope>
    <source>
        <strain evidence="7">cv. UVA1</strain>
    </source>
</reference>
<dbReference type="SMART" id="SM00856">
    <property type="entry name" value="PMEI"/>
    <property type="match status" value="1"/>
</dbReference>
<dbReference type="PANTHER" id="PTHR35357">
    <property type="entry name" value="OS02G0537100 PROTEIN"/>
    <property type="match status" value="1"/>
</dbReference>
<dbReference type="GO" id="GO:0004857">
    <property type="term" value="F:enzyme inhibitor activity"/>
    <property type="evidence" value="ECO:0007669"/>
    <property type="project" value="InterPro"/>
</dbReference>
<comment type="similarity">
    <text evidence="3">Belongs to the PMEI family.</text>
</comment>
<evidence type="ECO:0000256" key="2">
    <source>
        <dbReference type="ARBA" id="ARBA00023157"/>
    </source>
</evidence>
<protein>
    <submittedName>
        <fullName evidence="6">Plant invertase/pectin methylesterase inhibitor</fullName>
    </submittedName>
</protein>
<evidence type="ECO:0000313" key="6">
    <source>
        <dbReference type="EMBL" id="GER33834.1"/>
    </source>
</evidence>
<sequence length="233" mass="25240">MADAFRKFPLAIALTFLLQFSLPFPPIASAAAHENPLATQVCRNTTDFDFCRRSIYSDPHAPTADRAFLAVIIFTNAFLNATDTRDHIAARVKSGGRGGGGGGDSGVARGLRSCLRHYDEAIRAVSEVLGDLNDDTFYDFDKLSLEAESNARACESGFHGRSPITPRNEIFIKLAEICGDGRGSAELSGLKGCLADYTLAVQTLKEVLGDLDSETYYEFDVLSNKSRNNVATC</sequence>
<dbReference type="InterPro" id="IPR006501">
    <property type="entry name" value="Pectinesterase_inhib_dom"/>
</dbReference>
<proteinExistence type="inferred from homology"/>
<keyword evidence="2" id="KW-1015">Disulfide bond</keyword>
<keyword evidence="1 4" id="KW-0732">Signal</keyword>
<dbReference type="Pfam" id="PF04043">
    <property type="entry name" value="PMEI"/>
    <property type="match status" value="1"/>
</dbReference>
<feature type="signal peptide" evidence="4">
    <location>
        <begin position="1"/>
        <end position="23"/>
    </location>
</feature>
<dbReference type="AlphaFoldDB" id="A0A5A7PM55"/>
<name>A0A5A7PM55_STRAF</name>
<dbReference type="NCBIfam" id="TIGR01614">
    <property type="entry name" value="PME_inhib"/>
    <property type="match status" value="1"/>
</dbReference>
<feature type="non-terminal residue" evidence="6">
    <location>
        <position position="233"/>
    </location>
</feature>
<evidence type="ECO:0000256" key="1">
    <source>
        <dbReference type="ARBA" id="ARBA00022729"/>
    </source>
</evidence>
<organism evidence="6 7">
    <name type="scientific">Striga asiatica</name>
    <name type="common">Asiatic witchweed</name>
    <name type="synonym">Buchnera asiatica</name>
    <dbReference type="NCBI Taxonomy" id="4170"/>
    <lineage>
        <taxon>Eukaryota</taxon>
        <taxon>Viridiplantae</taxon>
        <taxon>Streptophyta</taxon>
        <taxon>Embryophyta</taxon>
        <taxon>Tracheophyta</taxon>
        <taxon>Spermatophyta</taxon>
        <taxon>Magnoliopsida</taxon>
        <taxon>eudicotyledons</taxon>
        <taxon>Gunneridae</taxon>
        <taxon>Pentapetalae</taxon>
        <taxon>asterids</taxon>
        <taxon>lamiids</taxon>
        <taxon>Lamiales</taxon>
        <taxon>Orobanchaceae</taxon>
        <taxon>Buchnereae</taxon>
        <taxon>Striga</taxon>
    </lineage>
</organism>
<dbReference type="OrthoDB" id="1899876at2759"/>
<dbReference type="CDD" id="cd14859">
    <property type="entry name" value="PMEI_like"/>
    <property type="match status" value="1"/>
</dbReference>
<dbReference type="EMBL" id="BKCP01004805">
    <property type="protein sequence ID" value="GER33834.1"/>
    <property type="molecule type" value="Genomic_DNA"/>
</dbReference>
<comment type="caution">
    <text evidence="6">The sequence shown here is derived from an EMBL/GenBank/DDBJ whole genome shotgun (WGS) entry which is preliminary data.</text>
</comment>
<evidence type="ECO:0000256" key="3">
    <source>
        <dbReference type="ARBA" id="ARBA00038471"/>
    </source>
</evidence>
<evidence type="ECO:0000256" key="4">
    <source>
        <dbReference type="SAM" id="SignalP"/>
    </source>
</evidence>
<feature type="chain" id="PRO_5022847800" evidence="4">
    <location>
        <begin position="24"/>
        <end position="233"/>
    </location>
</feature>
<evidence type="ECO:0000313" key="7">
    <source>
        <dbReference type="Proteomes" id="UP000325081"/>
    </source>
</evidence>
<feature type="domain" description="Pectinesterase inhibitor" evidence="5">
    <location>
        <begin position="33"/>
        <end position="184"/>
    </location>
</feature>
<dbReference type="InterPro" id="IPR035513">
    <property type="entry name" value="Invertase/methylesterase_inhib"/>
</dbReference>
<keyword evidence="7" id="KW-1185">Reference proteome</keyword>
<dbReference type="Gene3D" id="1.20.140.40">
    <property type="entry name" value="Invertase/pectin methylesterase inhibitor family protein"/>
    <property type="match status" value="1"/>
</dbReference>
<accession>A0A5A7PM55</accession>
<dbReference type="PANTHER" id="PTHR35357:SF8">
    <property type="entry name" value="OS01G0111000 PROTEIN"/>
    <property type="match status" value="1"/>
</dbReference>
<dbReference type="SUPFAM" id="SSF101148">
    <property type="entry name" value="Plant invertase/pectin methylesterase inhibitor"/>
    <property type="match status" value="1"/>
</dbReference>